<keyword evidence="1" id="KW-0812">Transmembrane</keyword>
<feature type="transmembrane region" description="Helical" evidence="1">
    <location>
        <begin position="83"/>
        <end position="102"/>
    </location>
</feature>
<accession>A0A4U1L628</accession>
<evidence type="ECO:0000256" key="1">
    <source>
        <dbReference type="SAM" id="Phobius"/>
    </source>
</evidence>
<dbReference type="AlphaFoldDB" id="A0A4U1L628"/>
<dbReference type="EMBL" id="SWKR01000002">
    <property type="protein sequence ID" value="TKD51763.1"/>
    <property type="molecule type" value="Genomic_DNA"/>
</dbReference>
<sequence length="104" mass="11585">MSAPVRTPARAVSLARHKVRAHFLALHAIEPGDAIEYAPPSPTERREFEKLARDGIIRAAAPGNYWLDLSRLDAAIERRRRKWVPLTLLAALTTAFVAILSYQG</sequence>
<organism evidence="2 3">
    <name type="scientific">Sphingomonas baiyangensis</name>
    <dbReference type="NCBI Taxonomy" id="2572576"/>
    <lineage>
        <taxon>Bacteria</taxon>
        <taxon>Pseudomonadati</taxon>
        <taxon>Pseudomonadota</taxon>
        <taxon>Alphaproteobacteria</taxon>
        <taxon>Sphingomonadales</taxon>
        <taxon>Sphingomonadaceae</taxon>
        <taxon>Sphingomonas</taxon>
    </lineage>
</organism>
<keyword evidence="1" id="KW-1133">Transmembrane helix</keyword>
<evidence type="ECO:0000313" key="2">
    <source>
        <dbReference type="EMBL" id="TKD51763.1"/>
    </source>
</evidence>
<comment type="caution">
    <text evidence="2">The sequence shown here is derived from an EMBL/GenBank/DDBJ whole genome shotgun (WGS) entry which is preliminary data.</text>
</comment>
<dbReference type="RefSeq" id="WP_136943700.1">
    <property type="nucleotide sequence ID" value="NZ_SWKR01000002.1"/>
</dbReference>
<reference evidence="2 3" key="1">
    <citation type="submission" date="2019-04" db="EMBL/GenBank/DDBJ databases">
        <authorList>
            <person name="Yang Y."/>
            <person name="Wei D."/>
        </authorList>
    </citation>
    <scope>NUCLEOTIDE SEQUENCE [LARGE SCALE GENOMIC DNA]</scope>
    <source>
        <strain evidence="2 3">L-1-4w-11</strain>
    </source>
</reference>
<keyword evidence="1" id="KW-0472">Membrane</keyword>
<protein>
    <submittedName>
        <fullName evidence="2">Uncharacterized protein</fullName>
    </submittedName>
</protein>
<evidence type="ECO:0000313" key="3">
    <source>
        <dbReference type="Proteomes" id="UP000309138"/>
    </source>
</evidence>
<dbReference type="Proteomes" id="UP000309138">
    <property type="component" value="Unassembled WGS sequence"/>
</dbReference>
<dbReference type="OrthoDB" id="7568222at2"/>
<gene>
    <name evidence="2" type="ORF">FBR43_14120</name>
</gene>
<keyword evidence="3" id="KW-1185">Reference proteome</keyword>
<name>A0A4U1L628_9SPHN</name>
<proteinExistence type="predicted"/>